<name>A0A1I2P7G9_9BACT</name>
<dbReference type="EMBL" id="FOOT01000001">
    <property type="protein sequence ID" value="SFG09917.1"/>
    <property type="molecule type" value="Genomic_DNA"/>
</dbReference>
<dbReference type="STRING" id="1436961.SAMN05421739_101907"/>
<protein>
    <submittedName>
        <fullName evidence="2">Uncharacterized protein</fullName>
    </submittedName>
</protein>
<keyword evidence="1" id="KW-0472">Membrane</keyword>
<evidence type="ECO:0000313" key="2">
    <source>
        <dbReference type="EMBL" id="SFG09917.1"/>
    </source>
</evidence>
<gene>
    <name evidence="2" type="ORF">SAMN05421739_101907</name>
</gene>
<evidence type="ECO:0000256" key="1">
    <source>
        <dbReference type="SAM" id="Phobius"/>
    </source>
</evidence>
<feature type="transmembrane region" description="Helical" evidence="1">
    <location>
        <begin position="6"/>
        <end position="29"/>
    </location>
</feature>
<accession>A0A1I2P7G9</accession>
<dbReference type="Proteomes" id="UP000198724">
    <property type="component" value="Unassembled WGS sequence"/>
</dbReference>
<keyword evidence="1" id="KW-1133">Transmembrane helix</keyword>
<evidence type="ECO:0000313" key="3">
    <source>
        <dbReference type="Proteomes" id="UP000198724"/>
    </source>
</evidence>
<organism evidence="2 3">
    <name type="scientific">Pontibacter chinhatensis</name>
    <dbReference type="NCBI Taxonomy" id="1436961"/>
    <lineage>
        <taxon>Bacteria</taxon>
        <taxon>Pseudomonadati</taxon>
        <taxon>Bacteroidota</taxon>
        <taxon>Cytophagia</taxon>
        <taxon>Cytophagales</taxon>
        <taxon>Hymenobacteraceae</taxon>
        <taxon>Pontibacter</taxon>
    </lineage>
</organism>
<sequence>MNMLLHEYAGIISSFRFFGSYALLLYYVIIKFRT</sequence>
<reference evidence="3" key="1">
    <citation type="submission" date="2016-10" db="EMBL/GenBank/DDBJ databases">
        <authorList>
            <person name="Varghese N."/>
            <person name="Submissions S."/>
        </authorList>
    </citation>
    <scope>NUCLEOTIDE SEQUENCE [LARGE SCALE GENOMIC DNA]</scope>
    <source>
        <strain evidence="3">LP51</strain>
    </source>
</reference>
<dbReference type="AlphaFoldDB" id="A0A1I2P7G9"/>
<proteinExistence type="predicted"/>
<keyword evidence="3" id="KW-1185">Reference proteome</keyword>
<keyword evidence="1" id="KW-0812">Transmembrane</keyword>